<keyword evidence="4" id="KW-1185">Reference proteome</keyword>
<proteinExistence type="predicted"/>
<dbReference type="InterPro" id="IPR029526">
    <property type="entry name" value="PGBD"/>
</dbReference>
<evidence type="ECO:0000313" key="3">
    <source>
        <dbReference type="EMBL" id="KAK3740145.1"/>
    </source>
</evidence>
<gene>
    <name evidence="3" type="ORF">RRG08_050342</name>
</gene>
<name>A0AAE1CW50_9GAST</name>
<dbReference type="AlphaFoldDB" id="A0AAE1CW50"/>
<reference evidence="3" key="1">
    <citation type="journal article" date="2023" name="G3 (Bethesda)">
        <title>A reference genome for the long-term kleptoplast-retaining sea slug Elysia crispata morphotype clarki.</title>
        <authorList>
            <person name="Eastman K.E."/>
            <person name="Pendleton A.L."/>
            <person name="Shaikh M.A."/>
            <person name="Suttiyut T."/>
            <person name="Ogas R."/>
            <person name="Tomko P."/>
            <person name="Gavelis G."/>
            <person name="Widhalm J.R."/>
            <person name="Wisecaver J.H."/>
        </authorList>
    </citation>
    <scope>NUCLEOTIDE SEQUENCE</scope>
    <source>
        <strain evidence="3">ECLA1</strain>
    </source>
</reference>
<feature type="domain" description="PiggyBac transposable element-derived protein" evidence="2">
    <location>
        <begin position="135"/>
        <end position="245"/>
    </location>
</feature>
<dbReference type="Proteomes" id="UP001283361">
    <property type="component" value="Unassembled WGS sequence"/>
</dbReference>
<dbReference type="PANTHER" id="PTHR46599:SF3">
    <property type="entry name" value="PIGGYBAC TRANSPOSABLE ELEMENT-DERIVED PROTEIN 4"/>
    <property type="match status" value="1"/>
</dbReference>
<dbReference type="EMBL" id="JAWDGP010006483">
    <property type="protein sequence ID" value="KAK3740145.1"/>
    <property type="molecule type" value="Genomic_DNA"/>
</dbReference>
<protein>
    <recommendedName>
        <fullName evidence="2">PiggyBac transposable element-derived protein domain-containing protein</fullName>
    </recommendedName>
</protein>
<evidence type="ECO:0000313" key="4">
    <source>
        <dbReference type="Proteomes" id="UP001283361"/>
    </source>
</evidence>
<dbReference type="PANTHER" id="PTHR46599">
    <property type="entry name" value="PIGGYBAC TRANSPOSABLE ELEMENT-DERIVED PROTEIN 4"/>
    <property type="match status" value="1"/>
</dbReference>
<dbReference type="Pfam" id="PF13843">
    <property type="entry name" value="DDE_Tnp_1_7"/>
    <property type="match status" value="1"/>
</dbReference>
<organism evidence="3 4">
    <name type="scientific">Elysia crispata</name>
    <name type="common">lettuce slug</name>
    <dbReference type="NCBI Taxonomy" id="231223"/>
    <lineage>
        <taxon>Eukaryota</taxon>
        <taxon>Metazoa</taxon>
        <taxon>Spiralia</taxon>
        <taxon>Lophotrochozoa</taxon>
        <taxon>Mollusca</taxon>
        <taxon>Gastropoda</taxon>
        <taxon>Heterobranchia</taxon>
        <taxon>Euthyneura</taxon>
        <taxon>Panpulmonata</taxon>
        <taxon>Sacoglossa</taxon>
        <taxon>Placobranchoidea</taxon>
        <taxon>Plakobranchidae</taxon>
        <taxon>Elysia</taxon>
    </lineage>
</organism>
<sequence>MAFNFLNRLRNLSSPEVREEDEGSPVDEEEGDIDAESDIEFECGDGESGEESDGTEGLDLDNEEQNGPFPWSSTLHNVEVELFTQRTGPNLDLFDLDYTANPIDFFHLYIPDSFMKLVADQTNLYATQVGAPASFKTVTPDDISNSVQLAHDLLERSTYSCATVRVNRKHWPSQLKGNIKPGECFWRQFGNIIACWWRDKRPLFMISTNASPTMSPTDRRTKEGVVQKDIPQPVLYYNSNMEVARALCKGVSKLRTAPEVSPAAAGNCSSQPNSSTNARDCLAAKSSATCAASMTSGLHLADILRLCLSVFICKAHLCDDLCFAQFHEKIQNN</sequence>
<feature type="compositionally biased region" description="Acidic residues" evidence="1">
    <location>
        <begin position="18"/>
        <end position="64"/>
    </location>
</feature>
<accession>A0AAE1CW50</accession>
<feature type="region of interest" description="Disordered" evidence="1">
    <location>
        <begin position="12"/>
        <end position="68"/>
    </location>
</feature>
<evidence type="ECO:0000259" key="2">
    <source>
        <dbReference type="Pfam" id="PF13843"/>
    </source>
</evidence>
<evidence type="ECO:0000256" key="1">
    <source>
        <dbReference type="SAM" id="MobiDB-lite"/>
    </source>
</evidence>
<comment type="caution">
    <text evidence="3">The sequence shown here is derived from an EMBL/GenBank/DDBJ whole genome shotgun (WGS) entry which is preliminary data.</text>
</comment>